<dbReference type="Pfam" id="PF13023">
    <property type="entry name" value="HD_3"/>
    <property type="match status" value="1"/>
</dbReference>
<comment type="subunit">
    <text evidence="4">Homodimer.</text>
</comment>
<dbReference type="GO" id="GO:0046872">
    <property type="term" value="F:metal ion binding"/>
    <property type="evidence" value="ECO:0007669"/>
    <property type="project" value="UniProtKB-KW"/>
</dbReference>
<dbReference type="SUPFAM" id="SSF109604">
    <property type="entry name" value="HD-domain/PDEase-like"/>
    <property type="match status" value="1"/>
</dbReference>
<dbReference type="GO" id="GO:0005737">
    <property type="term" value="C:cytoplasm"/>
    <property type="evidence" value="ECO:0007669"/>
    <property type="project" value="TreeGrafter"/>
</dbReference>
<evidence type="ECO:0000256" key="1">
    <source>
        <dbReference type="ARBA" id="ARBA00001638"/>
    </source>
</evidence>
<dbReference type="EMBL" id="CP006704">
    <property type="protein sequence ID" value="AIJ45635.1"/>
    <property type="molecule type" value="Genomic_DNA"/>
</dbReference>
<evidence type="ECO:0000256" key="5">
    <source>
        <dbReference type="ARBA" id="ARBA00012964"/>
    </source>
</evidence>
<evidence type="ECO:0000313" key="9">
    <source>
        <dbReference type="EMBL" id="AIJ45635.1"/>
    </source>
</evidence>
<comment type="catalytic activity">
    <reaction evidence="1">
        <text>a 2'-deoxyribonucleoside 5'-phosphate + H2O = a 2'-deoxyribonucleoside + phosphate</text>
        <dbReference type="Rhea" id="RHEA:36167"/>
        <dbReference type="ChEBI" id="CHEBI:15377"/>
        <dbReference type="ChEBI" id="CHEBI:18274"/>
        <dbReference type="ChEBI" id="CHEBI:43474"/>
        <dbReference type="ChEBI" id="CHEBI:65317"/>
        <dbReference type="EC" id="3.1.3.89"/>
    </reaction>
</comment>
<comment type="cofactor">
    <cofactor evidence="2">
        <name>Mn(2+)</name>
        <dbReference type="ChEBI" id="CHEBI:29035"/>
    </cofactor>
</comment>
<dbReference type="Gene3D" id="1.10.3210.10">
    <property type="entry name" value="Hypothetical protein af1432"/>
    <property type="match status" value="1"/>
</dbReference>
<reference evidence="9 10" key="1">
    <citation type="journal article" date="2014" name="Genome Announc.">
        <title>Complete Genome Sequence of Polychlorinated Biphenyl Degrader Comamonas testosteroni TK102 (NBRC 109938).</title>
        <authorList>
            <person name="Fukuda K."/>
            <person name="Hosoyama A."/>
            <person name="Tsuchikane K."/>
            <person name="Ohji S."/>
            <person name="Yamazoe A."/>
            <person name="Fujita N."/>
            <person name="Shintani M."/>
            <person name="Kimbara K."/>
        </authorList>
    </citation>
    <scope>NUCLEOTIDE SEQUENCE [LARGE SCALE GENOMIC DNA]</scope>
    <source>
        <strain evidence="9">TK102</strain>
    </source>
</reference>
<dbReference type="InterPro" id="IPR003607">
    <property type="entry name" value="HD/PDEase_dom"/>
</dbReference>
<dbReference type="InterPro" id="IPR039356">
    <property type="entry name" value="YfbR/HDDC2"/>
</dbReference>
<evidence type="ECO:0000256" key="2">
    <source>
        <dbReference type="ARBA" id="ARBA00001936"/>
    </source>
</evidence>
<organism evidence="9 10">
    <name type="scientific">Comamonas testosteroni TK102</name>
    <dbReference type="NCBI Taxonomy" id="1392005"/>
    <lineage>
        <taxon>Bacteria</taxon>
        <taxon>Pseudomonadati</taxon>
        <taxon>Pseudomonadota</taxon>
        <taxon>Betaproteobacteria</taxon>
        <taxon>Burkholderiales</taxon>
        <taxon>Comamonadaceae</taxon>
        <taxon>Comamonas</taxon>
    </lineage>
</organism>
<name>A0A076PPL9_COMTE</name>
<dbReference type="PANTHER" id="PTHR11845">
    <property type="entry name" value="5'-DEOXYNUCLEOTIDASE HDDC2"/>
    <property type="match status" value="1"/>
</dbReference>
<dbReference type="KEGG" id="ctes:O987_07440"/>
<keyword evidence="6" id="KW-0479">Metal-binding</keyword>
<comment type="cofactor">
    <cofactor evidence="3">
        <name>Co(2+)</name>
        <dbReference type="ChEBI" id="CHEBI:48828"/>
    </cofactor>
</comment>
<keyword evidence="7 9" id="KW-0378">Hydrolase</keyword>
<dbReference type="PANTHER" id="PTHR11845:SF13">
    <property type="entry name" value="5'-DEOXYNUCLEOTIDASE HDDC2"/>
    <property type="match status" value="1"/>
</dbReference>
<protein>
    <recommendedName>
        <fullName evidence="5">5'-deoxynucleotidase</fullName>
        <ecNumber evidence="5">3.1.3.89</ecNumber>
    </recommendedName>
</protein>
<accession>A0A076PPL9</accession>
<evidence type="ECO:0000256" key="4">
    <source>
        <dbReference type="ARBA" id="ARBA00011738"/>
    </source>
</evidence>
<dbReference type="Proteomes" id="UP000028782">
    <property type="component" value="Chromosome"/>
</dbReference>
<dbReference type="InterPro" id="IPR006674">
    <property type="entry name" value="HD_domain"/>
</dbReference>
<evidence type="ECO:0000313" key="10">
    <source>
        <dbReference type="Proteomes" id="UP000028782"/>
    </source>
</evidence>
<dbReference type="AlphaFoldDB" id="A0A076PPL9"/>
<dbReference type="SMART" id="SM00471">
    <property type="entry name" value="HDc"/>
    <property type="match status" value="1"/>
</dbReference>
<sequence>MRRFIESGMNIDDIKGRLAFLQEAEKLKSVLRSSHTSTGRAESTAEHTWSLCLMAMTFADELAGMDMLKILKMCIVHDLGEAIHGDIPAIEKNQHPDKSAQEKTDLLHLTRSLDEAQRADILALWQEYEDAASPEAKAVKALDKLETILQHNQGINPPDFDYEFNLSYGQKHTSADPLFALMRSIIDDATRQRLAEKASSQ</sequence>
<evidence type="ECO:0000256" key="3">
    <source>
        <dbReference type="ARBA" id="ARBA00001941"/>
    </source>
</evidence>
<dbReference type="GO" id="GO:0002953">
    <property type="term" value="F:5'-deoxynucleotidase activity"/>
    <property type="evidence" value="ECO:0007669"/>
    <property type="project" value="UniProtKB-EC"/>
</dbReference>
<proteinExistence type="predicted"/>
<evidence type="ECO:0000259" key="8">
    <source>
        <dbReference type="SMART" id="SM00471"/>
    </source>
</evidence>
<feature type="domain" description="HD/PDEase" evidence="8">
    <location>
        <begin position="40"/>
        <end position="157"/>
    </location>
</feature>
<dbReference type="EC" id="3.1.3.89" evidence="5"/>
<gene>
    <name evidence="9" type="ORF">O987_07440</name>
</gene>
<dbReference type="HOGENOM" id="CLU_039453_5_0_4"/>
<evidence type="ECO:0000256" key="6">
    <source>
        <dbReference type="ARBA" id="ARBA00022723"/>
    </source>
</evidence>
<evidence type="ECO:0000256" key="7">
    <source>
        <dbReference type="ARBA" id="ARBA00022801"/>
    </source>
</evidence>